<protein>
    <recommendedName>
        <fullName evidence="3">Nitroreductase family deazaflavin-dependent oxidoreductase</fullName>
    </recommendedName>
</protein>
<accession>A0ABN1XG46</accession>
<comment type="caution">
    <text evidence="1">The sequence shown here is derived from an EMBL/GenBank/DDBJ whole genome shotgun (WGS) entry which is preliminary data.</text>
</comment>
<dbReference type="RefSeq" id="WP_344017881.1">
    <property type="nucleotide sequence ID" value="NZ_BAAAJK010000001.1"/>
</dbReference>
<dbReference type="InterPro" id="IPR012349">
    <property type="entry name" value="Split_barrel_FMN-bd"/>
</dbReference>
<evidence type="ECO:0000313" key="2">
    <source>
        <dbReference type="Proteomes" id="UP001501414"/>
    </source>
</evidence>
<evidence type="ECO:0008006" key="3">
    <source>
        <dbReference type="Google" id="ProtNLM"/>
    </source>
</evidence>
<organism evidence="1 2">
    <name type="scientific">Pseudonocardia kongjuensis</name>
    <dbReference type="NCBI Taxonomy" id="102227"/>
    <lineage>
        <taxon>Bacteria</taxon>
        <taxon>Bacillati</taxon>
        <taxon>Actinomycetota</taxon>
        <taxon>Actinomycetes</taxon>
        <taxon>Pseudonocardiales</taxon>
        <taxon>Pseudonocardiaceae</taxon>
        <taxon>Pseudonocardia</taxon>
    </lineage>
</organism>
<dbReference type="Proteomes" id="UP001501414">
    <property type="component" value="Unassembled WGS sequence"/>
</dbReference>
<evidence type="ECO:0000313" key="1">
    <source>
        <dbReference type="EMBL" id="GAA1380359.1"/>
    </source>
</evidence>
<gene>
    <name evidence="1" type="ORF">GCM10009613_04620</name>
</gene>
<keyword evidence="2" id="KW-1185">Reference proteome</keyword>
<dbReference type="Gene3D" id="2.30.110.10">
    <property type="entry name" value="Electron Transport, Fmn-binding Protein, Chain A"/>
    <property type="match status" value="1"/>
</dbReference>
<reference evidence="1 2" key="1">
    <citation type="journal article" date="2019" name="Int. J. Syst. Evol. Microbiol.">
        <title>The Global Catalogue of Microorganisms (GCM) 10K type strain sequencing project: providing services to taxonomists for standard genome sequencing and annotation.</title>
        <authorList>
            <consortium name="The Broad Institute Genomics Platform"/>
            <consortium name="The Broad Institute Genome Sequencing Center for Infectious Disease"/>
            <person name="Wu L."/>
            <person name="Ma J."/>
        </authorList>
    </citation>
    <scope>NUCLEOTIDE SEQUENCE [LARGE SCALE GENOMIC DNA]</scope>
    <source>
        <strain evidence="1 2">JCM 11896</strain>
    </source>
</reference>
<sequence>MNLQRWLYPGGRPRRIARLLDRATAALYGRGVAPDRLVTLEVPGRLSGRTVAVPLVLSVVDGERHLVSMLGPDVNWVHNVRAAGGRAVLRHGRREPVRLAEVAPGLRAPVLRDYLRRAPQARPHLPVPPDAPLAALAAVADRIPVFRVVPAG</sequence>
<name>A0ABN1XG46_9PSEU</name>
<dbReference type="EMBL" id="BAAAJK010000001">
    <property type="protein sequence ID" value="GAA1380359.1"/>
    <property type="molecule type" value="Genomic_DNA"/>
</dbReference>
<proteinExistence type="predicted"/>